<dbReference type="Proteomes" id="UP000237839">
    <property type="component" value="Unassembled WGS sequence"/>
</dbReference>
<dbReference type="EMBL" id="PUGF01000017">
    <property type="protein sequence ID" value="PRC92019.1"/>
    <property type="molecule type" value="Genomic_DNA"/>
</dbReference>
<feature type="signal peptide" evidence="2">
    <location>
        <begin position="1"/>
        <end position="26"/>
    </location>
</feature>
<gene>
    <name evidence="3" type="ORF">S2091_3361</name>
</gene>
<sequence length="187" mass="21529">MSNMKQRLVHACAAIGLASFALLAGAQEHQWNSCKDQANKEECRHAQMAKFQAMHEAKLHDSLKITAAQEPAWKTFTESLHQQRDAMMAQRHEMPAHADMEKMSAPERLEKHLAMMQKHQAQMQTLLTSLKAFYAVLTPEQQVTMDKHVARFMKHRHHHHHHHWHHHHGVPQGEHKVDQAPAAATKQ</sequence>
<dbReference type="InterPro" id="IPR012899">
    <property type="entry name" value="LTXXQ"/>
</dbReference>
<accession>A0A2S9GWB9</accession>
<dbReference type="Pfam" id="PF07813">
    <property type="entry name" value="LTXXQ"/>
    <property type="match status" value="1"/>
</dbReference>
<dbReference type="OrthoDB" id="5298564at2"/>
<keyword evidence="2" id="KW-0732">Signal</keyword>
<feature type="compositionally biased region" description="Basic residues" evidence="1">
    <location>
        <begin position="154"/>
        <end position="169"/>
    </location>
</feature>
<dbReference type="Gene3D" id="1.20.120.1490">
    <property type="match status" value="1"/>
</dbReference>
<dbReference type="RefSeq" id="WP_105533109.1">
    <property type="nucleotide sequence ID" value="NZ_PUGF01000017.1"/>
</dbReference>
<evidence type="ECO:0000256" key="1">
    <source>
        <dbReference type="SAM" id="MobiDB-lite"/>
    </source>
</evidence>
<feature type="chain" id="PRO_5015441698" evidence="2">
    <location>
        <begin position="27"/>
        <end position="187"/>
    </location>
</feature>
<keyword evidence="4" id="KW-1185">Reference proteome</keyword>
<evidence type="ECO:0000313" key="4">
    <source>
        <dbReference type="Proteomes" id="UP000237839"/>
    </source>
</evidence>
<dbReference type="AlphaFoldDB" id="A0A2S9GWB9"/>
<evidence type="ECO:0000313" key="3">
    <source>
        <dbReference type="EMBL" id="PRC92019.1"/>
    </source>
</evidence>
<organism evidence="3 4">
    <name type="scientific">Solimicrobium silvestre</name>
    <dbReference type="NCBI Taxonomy" id="2099400"/>
    <lineage>
        <taxon>Bacteria</taxon>
        <taxon>Pseudomonadati</taxon>
        <taxon>Pseudomonadota</taxon>
        <taxon>Betaproteobacteria</taxon>
        <taxon>Burkholderiales</taxon>
        <taxon>Oxalobacteraceae</taxon>
        <taxon>Solimicrobium</taxon>
    </lineage>
</organism>
<reference evidence="3 4" key="1">
    <citation type="submission" date="2018-02" db="EMBL/GenBank/DDBJ databases">
        <title>Solimicrobium silvestre gen. nov., sp. nov., isolated from alpine forest soil.</title>
        <authorList>
            <person name="Margesin R."/>
            <person name="Albuquerque L."/>
            <person name="Zhang D.-C."/>
            <person name="Froufe H.J.C."/>
            <person name="Severino R."/>
            <person name="Roxo I."/>
            <person name="Egas C."/>
            <person name="Da Costa M.S."/>
        </authorList>
    </citation>
    <scope>NUCLEOTIDE SEQUENCE [LARGE SCALE GENOMIC DNA]</scope>
    <source>
        <strain evidence="3 4">S20-91</strain>
    </source>
</reference>
<name>A0A2S9GWB9_9BURK</name>
<comment type="caution">
    <text evidence="3">The sequence shown here is derived from an EMBL/GenBank/DDBJ whole genome shotgun (WGS) entry which is preliminary data.</text>
</comment>
<proteinExistence type="predicted"/>
<dbReference type="GO" id="GO:0042597">
    <property type="term" value="C:periplasmic space"/>
    <property type="evidence" value="ECO:0007669"/>
    <property type="project" value="InterPro"/>
</dbReference>
<feature type="region of interest" description="Disordered" evidence="1">
    <location>
        <begin position="154"/>
        <end position="187"/>
    </location>
</feature>
<evidence type="ECO:0000256" key="2">
    <source>
        <dbReference type="SAM" id="SignalP"/>
    </source>
</evidence>
<protein>
    <submittedName>
        <fullName evidence="3">LTXXQ motif family protein</fullName>
    </submittedName>
</protein>